<evidence type="ECO:0000313" key="3">
    <source>
        <dbReference type="Proteomes" id="UP000268048"/>
    </source>
</evidence>
<dbReference type="RefSeq" id="WP_124321945.1">
    <property type="nucleotide sequence ID" value="NZ_CP027753.1"/>
</dbReference>
<dbReference type="PROSITE" id="PS51186">
    <property type="entry name" value="GNAT"/>
    <property type="match status" value="1"/>
</dbReference>
<name>A0A3G7TU77_9PSED</name>
<dbReference type="EMBL" id="CP027753">
    <property type="protein sequence ID" value="AZE50590.1"/>
    <property type="molecule type" value="Genomic_DNA"/>
</dbReference>
<dbReference type="InterPro" id="IPR000182">
    <property type="entry name" value="GNAT_dom"/>
</dbReference>
<sequence>MPDTEYLLLADTLRPLLNKFYRAHNSPMRAAGEGQSWVAKRGAIIAGLSLTPIAQGHWLTGLFVDPAHRGQGIAAMLVERARAQLPGPLWLFCHPDLQGLYERMGFATAPAALPQALADRLERYRRSKSLIAMGIDPLICSTRDRV</sequence>
<evidence type="ECO:0000259" key="1">
    <source>
        <dbReference type="PROSITE" id="PS51186"/>
    </source>
</evidence>
<feature type="domain" description="N-acetyltransferase" evidence="1">
    <location>
        <begin position="1"/>
        <end position="131"/>
    </location>
</feature>
<evidence type="ECO:0000313" key="2">
    <source>
        <dbReference type="EMBL" id="AZE50590.1"/>
    </source>
</evidence>
<organism evidence="2 3">
    <name type="scientific">Pseudomonas chlororaphis</name>
    <dbReference type="NCBI Taxonomy" id="587753"/>
    <lineage>
        <taxon>Bacteria</taxon>
        <taxon>Pseudomonadati</taxon>
        <taxon>Pseudomonadota</taxon>
        <taxon>Gammaproteobacteria</taxon>
        <taxon>Pseudomonadales</taxon>
        <taxon>Pseudomonadaceae</taxon>
        <taxon>Pseudomonas</taxon>
    </lineage>
</organism>
<keyword evidence="2" id="KW-0808">Transferase</keyword>
<dbReference type="AlphaFoldDB" id="A0A3G7TU77"/>
<dbReference type="GO" id="GO:0016747">
    <property type="term" value="F:acyltransferase activity, transferring groups other than amino-acyl groups"/>
    <property type="evidence" value="ECO:0007669"/>
    <property type="project" value="InterPro"/>
</dbReference>
<dbReference type="CDD" id="cd04301">
    <property type="entry name" value="NAT_SF"/>
    <property type="match status" value="1"/>
</dbReference>
<accession>A0A3G7TU77</accession>
<dbReference type="Pfam" id="PF13508">
    <property type="entry name" value="Acetyltransf_7"/>
    <property type="match status" value="1"/>
</dbReference>
<dbReference type="SUPFAM" id="SSF55729">
    <property type="entry name" value="Acyl-CoA N-acyltransferases (Nat)"/>
    <property type="match status" value="1"/>
</dbReference>
<proteinExistence type="predicted"/>
<protein>
    <submittedName>
        <fullName evidence="2">Acetyltransferase, GNAT family</fullName>
    </submittedName>
</protein>
<dbReference type="InterPro" id="IPR016181">
    <property type="entry name" value="Acyl_CoA_acyltransferase"/>
</dbReference>
<reference evidence="2 3" key="1">
    <citation type="submission" date="2018-03" db="EMBL/GenBank/DDBJ databases">
        <title>Diversity of phytobeneficial traits revealed by whole-genome analysis of worldwide-isolated phenazine-producing Pseudomonas spp.</title>
        <authorList>
            <person name="Biessy A."/>
            <person name="Novinscak A."/>
            <person name="Blom J."/>
            <person name="Leger G."/>
            <person name="Thomashow L.S."/>
            <person name="Cazorla F.M."/>
            <person name="Josic D."/>
            <person name="Filion M."/>
        </authorList>
    </citation>
    <scope>NUCLEOTIDE SEQUENCE [LARGE SCALE GENOMIC DNA]</scope>
    <source>
        <strain evidence="2 3">B25</strain>
    </source>
</reference>
<gene>
    <name evidence="2" type="ORF">C4K04_4939</name>
</gene>
<dbReference type="Proteomes" id="UP000268048">
    <property type="component" value="Chromosome"/>
</dbReference>
<dbReference type="Gene3D" id="3.40.630.30">
    <property type="match status" value="1"/>
</dbReference>